<gene>
    <name evidence="2" type="ORF">IAD02_01820</name>
</gene>
<keyword evidence="1" id="KW-0732">Signal</keyword>
<evidence type="ECO:0008006" key="4">
    <source>
        <dbReference type="Google" id="ProtNLM"/>
    </source>
</evidence>
<evidence type="ECO:0000256" key="1">
    <source>
        <dbReference type="SAM" id="SignalP"/>
    </source>
</evidence>
<organism evidence="2 3">
    <name type="scientific">Candidatus Enterousia intestinigallinarum</name>
    <dbReference type="NCBI Taxonomy" id="2840790"/>
    <lineage>
        <taxon>Bacteria</taxon>
        <taxon>Pseudomonadati</taxon>
        <taxon>Pseudomonadota</taxon>
        <taxon>Alphaproteobacteria</taxon>
        <taxon>Candidatus Enterousia</taxon>
    </lineage>
</organism>
<feature type="chain" id="PRO_5038932101" description="Outer membrane protein beta-barrel domain-containing protein" evidence="1">
    <location>
        <begin position="21"/>
        <end position="254"/>
    </location>
</feature>
<proteinExistence type="predicted"/>
<comment type="caution">
    <text evidence="2">The sequence shown here is derived from an EMBL/GenBank/DDBJ whole genome shotgun (WGS) entry which is preliminary data.</text>
</comment>
<reference evidence="2" key="2">
    <citation type="journal article" date="2021" name="PeerJ">
        <title>Extensive microbial diversity within the chicken gut microbiome revealed by metagenomics and culture.</title>
        <authorList>
            <person name="Gilroy R."/>
            <person name="Ravi A."/>
            <person name="Getino M."/>
            <person name="Pursley I."/>
            <person name="Horton D.L."/>
            <person name="Alikhan N.F."/>
            <person name="Baker D."/>
            <person name="Gharbi K."/>
            <person name="Hall N."/>
            <person name="Watson M."/>
            <person name="Adriaenssens E.M."/>
            <person name="Foster-Nyarko E."/>
            <person name="Jarju S."/>
            <person name="Secka A."/>
            <person name="Antonio M."/>
            <person name="Oren A."/>
            <person name="Chaudhuri R.R."/>
            <person name="La Ragione R."/>
            <person name="Hildebrand F."/>
            <person name="Pallen M.J."/>
        </authorList>
    </citation>
    <scope>NUCLEOTIDE SEQUENCE</scope>
    <source>
        <strain evidence="2">ChiGjej3B3-5194</strain>
    </source>
</reference>
<accession>A0A9D1JWN5</accession>
<evidence type="ECO:0000313" key="3">
    <source>
        <dbReference type="Proteomes" id="UP000886742"/>
    </source>
</evidence>
<dbReference type="Proteomes" id="UP000886742">
    <property type="component" value="Unassembled WGS sequence"/>
</dbReference>
<dbReference type="EMBL" id="DVJI01000009">
    <property type="protein sequence ID" value="HIS70705.1"/>
    <property type="molecule type" value="Genomic_DNA"/>
</dbReference>
<feature type="signal peptide" evidence="1">
    <location>
        <begin position="1"/>
        <end position="20"/>
    </location>
</feature>
<dbReference type="SUPFAM" id="SSF56935">
    <property type="entry name" value="Porins"/>
    <property type="match status" value="1"/>
</dbReference>
<sequence>MKKLVLTSLLAVFAATGANAMAINDNPMYRPDAGKFYSVTELNSHSENADSWMLAEKFGYGITDRAAIYVGTDFSEMDWFDGMGWNTFEIGADYRLLDEMNWKIDAYASYALNPVWGDHQPFLDEDYTSYLWTVGVRAGYVTDMWTVAGHVEFNYGNTESFNWGDDGIHTLRAGLDGFMSITSDWALLLGAEYTGVMDDWAENAGVWTGKVGVNYNIDNDMYVGAYISGEMDHSTGDWEIADGFGFGVKFGAQF</sequence>
<protein>
    <recommendedName>
        <fullName evidence="4">Outer membrane protein beta-barrel domain-containing protein</fullName>
    </recommendedName>
</protein>
<dbReference type="AlphaFoldDB" id="A0A9D1JWN5"/>
<evidence type="ECO:0000313" key="2">
    <source>
        <dbReference type="EMBL" id="HIS70705.1"/>
    </source>
</evidence>
<reference evidence="2" key="1">
    <citation type="submission" date="2020-10" db="EMBL/GenBank/DDBJ databases">
        <authorList>
            <person name="Gilroy R."/>
        </authorList>
    </citation>
    <scope>NUCLEOTIDE SEQUENCE</scope>
    <source>
        <strain evidence="2">ChiGjej3B3-5194</strain>
    </source>
</reference>
<name>A0A9D1JWN5_9PROT</name>